<evidence type="ECO:0000313" key="2">
    <source>
        <dbReference type="EMBL" id="OWO99790.1"/>
    </source>
</evidence>
<gene>
    <name evidence="2" type="ORF">B2J93_6845</name>
</gene>
<protein>
    <submittedName>
        <fullName evidence="2">Uncharacterized protein</fullName>
    </submittedName>
</protein>
<comment type="caution">
    <text evidence="2">The sequence shown here is derived from an EMBL/GenBank/DDBJ whole genome shotgun (WGS) entry which is preliminary data.</text>
</comment>
<feature type="region of interest" description="Disordered" evidence="1">
    <location>
        <begin position="114"/>
        <end position="159"/>
    </location>
</feature>
<reference evidence="2 3" key="1">
    <citation type="submission" date="2017-04" db="EMBL/GenBank/DDBJ databases">
        <title>Draft genome sequence of Marssonina coronaria NL1: causal agent of apple blotch.</title>
        <authorList>
            <person name="Cheng Q."/>
        </authorList>
    </citation>
    <scope>NUCLEOTIDE SEQUENCE [LARGE SCALE GENOMIC DNA]</scope>
    <source>
        <strain evidence="2 3">NL1</strain>
    </source>
</reference>
<organism evidence="2 3">
    <name type="scientific">Diplocarpon coronariae</name>
    <dbReference type="NCBI Taxonomy" id="2795749"/>
    <lineage>
        <taxon>Eukaryota</taxon>
        <taxon>Fungi</taxon>
        <taxon>Dikarya</taxon>
        <taxon>Ascomycota</taxon>
        <taxon>Pezizomycotina</taxon>
        <taxon>Leotiomycetes</taxon>
        <taxon>Helotiales</taxon>
        <taxon>Drepanopezizaceae</taxon>
        <taxon>Diplocarpon</taxon>
    </lineage>
</organism>
<keyword evidence="3" id="KW-1185">Reference proteome</keyword>
<sequence length="191" mass="20744">MSRRRLGHLFSSDSACSKGFGTVLPRDPPLWLESSSAKNIKDSISAAGYILEAERRVDGQLQSRYFIESLDKVVSTEEAPSAAVSPPVSTVKRVTSEQKEDVYLEVRPKEVFGTTSPTEWKGTNELEVSSSSASPGGDRTPHAVSATAPAHGEPKARFPSPCRRRVVLTPGARLVSWSPWLEGGFVDDWGT</sequence>
<name>A0A218YVG7_9HELO</name>
<evidence type="ECO:0000313" key="3">
    <source>
        <dbReference type="Proteomes" id="UP000242519"/>
    </source>
</evidence>
<dbReference type="Proteomes" id="UP000242519">
    <property type="component" value="Unassembled WGS sequence"/>
</dbReference>
<dbReference type="EMBL" id="MZNU01000342">
    <property type="protein sequence ID" value="OWO99790.1"/>
    <property type="molecule type" value="Genomic_DNA"/>
</dbReference>
<proteinExistence type="predicted"/>
<dbReference type="InParanoid" id="A0A218YVG7"/>
<dbReference type="AlphaFoldDB" id="A0A218YVG7"/>
<accession>A0A218YVG7</accession>
<evidence type="ECO:0000256" key="1">
    <source>
        <dbReference type="SAM" id="MobiDB-lite"/>
    </source>
</evidence>